<feature type="transmembrane region" description="Helical" evidence="2">
    <location>
        <begin position="67"/>
        <end position="86"/>
    </location>
</feature>
<evidence type="ECO:0000313" key="4">
    <source>
        <dbReference type="Proteomes" id="UP000007266"/>
    </source>
</evidence>
<keyword evidence="2" id="KW-0812">Transmembrane</keyword>
<feature type="transmembrane region" description="Helical" evidence="2">
    <location>
        <begin position="141"/>
        <end position="159"/>
    </location>
</feature>
<dbReference type="Proteomes" id="UP000007266">
    <property type="component" value="Linkage group 8"/>
</dbReference>
<feature type="compositionally biased region" description="Basic and acidic residues" evidence="1">
    <location>
        <begin position="99"/>
        <end position="118"/>
    </location>
</feature>
<organism evidence="3 4">
    <name type="scientific">Tribolium castaneum</name>
    <name type="common">Red flour beetle</name>
    <dbReference type="NCBI Taxonomy" id="7070"/>
    <lineage>
        <taxon>Eukaryota</taxon>
        <taxon>Metazoa</taxon>
        <taxon>Ecdysozoa</taxon>
        <taxon>Arthropoda</taxon>
        <taxon>Hexapoda</taxon>
        <taxon>Insecta</taxon>
        <taxon>Pterygota</taxon>
        <taxon>Neoptera</taxon>
        <taxon>Endopterygota</taxon>
        <taxon>Coleoptera</taxon>
        <taxon>Polyphaga</taxon>
        <taxon>Cucujiformia</taxon>
        <taxon>Tenebrionidae</taxon>
        <taxon>Tenebrionidae incertae sedis</taxon>
        <taxon>Tribolium</taxon>
    </lineage>
</organism>
<evidence type="ECO:0000313" key="3">
    <source>
        <dbReference type="EMBL" id="KYB25886.1"/>
    </source>
</evidence>
<protein>
    <submittedName>
        <fullName evidence="3">Uncharacterized protein</fullName>
    </submittedName>
</protein>
<keyword evidence="2" id="KW-0472">Membrane</keyword>
<gene>
    <name evidence="3" type="primary">AUGUSTUS-3.0.2_34840</name>
    <name evidence="3" type="ORF">TcasGA2_TC034840</name>
</gene>
<feature type="compositionally biased region" description="Basic residues" evidence="1">
    <location>
        <begin position="87"/>
        <end position="98"/>
    </location>
</feature>
<name>A0A139WD81_TRICA</name>
<feature type="region of interest" description="Disordered" evidence="1">
    <location>
        <begin position="87"/>
        <end position="138"/>
    </location>
</feature>
<evidence type="ECO:0000256" key="2">
    <source>
        <dbReference type="SAM" id="Phobius"/>
    </source>
</evidence>
<accession>A0A139WD81</accession>
<sequence>MVFENAETQPYLLPEKMTGFLMNNNNHEVVKTGGDCFGMYRRPMTTTTFVNLCKNVVCQTQIMKKKFFLLIFFLLVSSSFCLRRRAGGGRRGGKIPHPHKNDDGGNKEHKEEAEEKKTTNSNNNGLNEREKRNDSDMEGPTMSAVMTLFIATIIMFYVAQDYNQWIPYSGAGGGAGGGVGGGIGFGFNAGAGAGYGIGARGGEQT</sequence>
<keyword evidence="4" id="KW-1185">Reference proteome</keyword>
<keyword evidence="2" id="KW-1133">Transmembrane helix</keyword>
<evidence type="ECO:0000256" key="1">
    <source>
        <dbReference type="SAM" id="MobiDB-lite"/>
    </source>
</evidence>
<reference evidence="3 4" key="1">
    <citation type="journal article" date="2008" name="Nature">
        <title>The genome of the model beetle and pest Tribolium castaneum.</title>
        <authorList>
            <consortium name="Tribolium Genome Sequencing Consortium"/>
            <person name="Richards S."/>
            <person name="Gibbs R.A."/>
            <person name="Weinstock G.M."/>
            <person name="Brown S.J."/>
            <person name="Denell R."/>
            <person name="Beeman R.W."/>
            <person name="Gibbs R."/>
            <person name="Beeman R.W."/>
            <person name="Brown S.J."/>
            <person name="Bucher G."/>
            <person name="Friedrich M."/>
            <person name="Grimmelikhuijzen C.J."/>
            <person name="Klingler M."/>
            <person name="Lorenzen M."/>
            <person name="Richards S."/>
            <person name="Roth S."/>
            <person name="Schroder R."/>
            <person name="Tautz D."/>
            <person name="Zdobnov E.M."/>
            <person name="Muzny D."/>
            <person name="Gibbs R.A."/>
            <person name="Weinstock G.M."/>
            <person name="Attaway T."/>
            <person name="Bell S."/>
            <person name="Buhay C.J."/>
            <person name="Chandrabose M.N."/>
            <person name="Chavez D."/>
            <person name="Clerk-Blankenburg K.P."/>
            <person name="Cree A."/>
            <person name="Dao M."/>
            <person name="Davis C."/>
            <person name="Chacko J."/>
            <person name="Dinh H."/>
            <person name="Dugan-Rocha S."/>
            <person name="Fowler G."/>
            <person name="Garner T.T."/>
            <person name="Garnes J."/>
            <person name="Gnirke A."/>
            <person name="Hawes A."/>
            <person name="Hernandez J."/>
            <person name="Hines S."/>
            <person name="Holder M."/>
            <person name="Hume J."/>
            <person name="Jhangiani S.N."/>
            <person name="Joshi V."/>
            <person name="Khan Z.M."/>
            <person name="Jackson L."/>
            <person name="Kovar C."/>
            <person name="Kowis A."/>
            <person name="Lee S."/>
            <person name="Lewis L.R."/>
            <person name="Margolis J."/>
            <person name="Morgan M."/>
            <person name="Nazareth L.V."/>
            <person name="Nguyen N."/>
            <person name="Okwuonu G."/>
            <person name="Parker D."/>
            <person name="Richards S."/>
            <person name="Ruiz S.J."/>
            <person name="Santibanez J."/>
            <person name="Savard J."/>
            <person name="Scherer S.E."/>
            <person name="Schneider B."/>
            <person name="Sodergren E."/>
            <person name="Tautz D."/>
            <person name="Vattahil S."/>
            <person name="Villasana D."/>
            <person name="White C.S."/>
            <person name="Wright R."/>
            <person name="Park Y."/>
            <person name="Beeman R.W."/>
            <person name="Lord J."/>
            <person name="Oppert B."/>
            <person name="Lorenzen M."/>
            <person name="Brown S."/>
            <person name="Wang L."/>
            <person name="Savard J."/>
            <person name="Tautz D."/>
            <person name="Richards S."/>
            <person name="Weinstock G."/>
            <person name="Gibbs R.A."/>
            <person name="Liu Y."/>
            <person name="Worley K."/>
            <person name="Weinstock G."/>
            <person name="Elsik C.G."/>
            <person name="Reese J.T."/>
            <person name="Elhaik E."/>
            <person name="Landan G."/>
            <person name="Graur D."/>
            <person name="Arensburger P."/>
            <person name="Atkinson P."/>
            <person name="Beeman R.W."/>
            <person name="Beidler J."/>
            <person name="Brown S.J."/>
            <person name="Demuth J.P."/>
            <person name="Drury D.W."/>
            <person name="Du Y.Z."/>
            <person name="Fujiwara H."/>
            <person name="Lorenzen M."/>
            <person name="Maselli V."/>
            <person name="Osanai M."/>
            <person name="Park Y."/>
            <person name="Robertson H.M."/>
            <person name="Tu Z."/>
            <person name="Wang J.J."/>
            <person name="Wang S."/>
            <person name="Richards S."/>
            <person name="Song H."/>
            <person name="Zhang L."/>
            <person name="Sodergren E."/>
            <person name="Werner D."/>
            <person name="Stanke M."/>
            <person name="Morgenstern B."/>
            <person name="Solovyev V."/>
            <person name="Kosarev P."/>
            <person name="Brown G."/>
            <person name="Chen H.C."/>
            <person name="Ermolaeva O."/>
            <person name="Hlavina W."/>
            <person name="Kapustin Y."/>
            <person name="Kiryutin B."/>
            <person name="Kitts P."/>
            <person name="Maglott D."/>
            <person name="Pruitt K."/>
            <person name="Sapojnikov V."/>
            <person name="Souvorov A."/>
            <person name="Mackey A.J."/>
            <person name="Waterhouse R.M."/>
            <person name="Wyder S."/>
            <person name="Zdobnov E.M."/>
            <person name="Zdobnov E.M."/>
            <person name="Wyder S."/>
            <person name="Kriventseva E.V."/>
            <person name="Kadowaki T."/>
            <person name="Bork P."/>
            <person name="Aranda M."/>
            <person name="Bao R."/>
            <person name="Beermann A."/>
            <person name="Berns N."/>
            <person name="Bolognesi R."/>
            <person name="Bonneton F."/>
            <person name="Bopp D."/>
            <person name="Brown S.J."/>
            <person name="Bucher G."/>
            <person name="Butts T."/>
            <person name="Chaumot A."/>
            <person name="Denell R.E."/>
            <person name="Ferrier D.E."/>
            <person name="Friedrich M."/>
            <person name="Gordon C.M."/>
            <person name="Jindra M."/>
            <person name="Klingler M."/>
            <person name="Lan Q."/>
            <person name="Lattorff H.M."/>
            <person name="Laudet V."/>
            <person name="von Levetsow C."/>
            <person name="Liu Z."/>
            <person name="Lutz R."/>
            <person name="Lynch J.A."/>
            <person name="da Fonseca R.N."/>
            <person name="Posnien N."/>
            <person name="Reuter R."/>
            <person name="Roth S."/>
            <person name="Savard J."/>
            <person name="Schinko J.B."/>
            <person name="Schmitt C."/>
            <person name="Schoppmeier M."/>
            <person name="Schroder R."/>
            <person name="Shippy T.D."/>
            <person name="Simonnet F."/>
            <person name="Marques-Souza H."/>
            <person name="Tautz D."/>
            <person name="Tomoyasu Y."/>
            <person name="Trauner J."/>
            <person name="Van der Zee M."/>
            <person name="Vervoort M."/>
            <person name="Wittkopp N."/>
            <person name="Wimmer E.A."/>
            <person name="Yang X."/>
            <person name="Jones A.K."/>
            <person name="Sattelle D.B."/>
            <person name="Ebert P.R."/>
            <person name="Nelson D."/>
            <person name="Scott J.G."/>
            <person name="Beeman R.W."/>
            <person name="Muthukrishnan S."/>
            <person name="Kramer K.J."/>
            <person name="Arakane Y."/>
            <person name="Beeman R.W."/>
            <person name="Zhu Q."/>
            <person name="Hogenkamp D."/>
            <person name="Dixit R."/>
            <person name="Oppert B."/>
            <person name="Jiang H."/>
            <person name="Zou Z."/>
            <person name="Marshall J."/>
            <person name="Elpidina E."/>
            <person name="Vinokurov K."/>
            <person name="Oppert C."/>
            <person name="Zou Z."/>
            <person name="Evans J."/>
            <person name="Lu Z."/>
            <person name="Zhao P."/>
            <person name="Sumathipala N."/>
            <person name="Altincicek B."/>
            <person name="Vilcinskas A."/>
            <person name="Williams M."/>
            <person name="Hultmark D."/>
            <person name="Hetru C."/>
            <person name="Jiang H."/>
            <person name="Grimmelikhuijzen C.J."/>
            <person name="Hauser F."/>
            <person name="Cazzamali G."/>
            <person name="Williamson M."/>
            <person name="Park Y."/>
            <person name="Li B."/>
            <person name="Tanaka Y."/>
            <person name="Predel R."/>
            <person name="Neupert S."/>
            <person name="Schachtner J."/>
            <person name="Verleyen P."/>
            <person name="Raible F."/>
            <person name="Bork P."/>
            <person name="Friedrich M."/>
            <person name="Walden K.K."/>
            <person name="Robertson H.M."/>
            <person name="Angeli S."/>
            <person name="Foret S."/>
            <person name="Bucher G."/>
            <person name="Schuetz S."/>
            <person name="Maleszka R."/>
            <person name="Wimmer E.A."/>
            <person name="Beeman R.W."/>
            <person name="Lorenzen M."/>
            <person name="Tomoyasu Y."/>
            <person name="Miller S.C."/>
            <person name="Grossmann D."/>
            <person name="Bucher G."/>
        </authorList>
    </citation>
    <scope>NUCLEOTIDE SEQUENCE [LARGE SCALE GENOMIC DNA]</scope>
    <source>
        <strain evidence="3 4">Georgia GA2</strain>
    </source>
</reference>
<dbReference type="EMBL" id="KQ971361">
    <property type="protein sequence ID" value="KYB25886.1"/>
    <property type="molecule type" value="Genomic_DNA"/>
</dbReference>
<proteinExistence type="predicted"/>
<reference evidence="3 4" key="2">
    <citation type="journal article" date="2010" name="Nucleic Acids Res.">
        <title>BeetleBase in 2010: revisions to provide comprehensive genomic information for Tribolium castaneum.</title>
        <authorList>
            <person name="Kim H.S."/>
            <person name="Murphy T."/>
            <person name="Xia J."/>
            <person name="Caragea D."/>
            <person name="Park Y."/>
            <person name="Beeman R.W."/>
            <person name="Lorenzen M.D."/>
            <person name="Butcher S."/>
            <person name="Manak J.R."/>
            <person name="Brown S.J."/>
        </authorList>
    </citation>
    <scope>GENOME REANNOTATION</scope>
    <source>
        <strain evidence="3 4">Georgia GA2</strain>
    </source>
</reference>
<dbReference type="InParanoid" id="A0A139WD81"/>
<dbReference type="AlphaFoldDB" id="A0A139WD81"/>